<comment type="caution">
    <text evidence="3">The sequence shown here is derived from an EMBL/GenBank/DDBJ whole genome shotgun (WGS) entry which is preliminary data.</text>
</comment>
<reference evidence="3" key="1">
    <citation type="journal article" date="2020" name="mSystems">
        <title>Genome- and Community-Level Interaction Insights into Carbon Utilization and Element Cycling Functions of Hydrothermarchaeota in Hydrothermal Sediment.</title>
        <authorList>
            <person name="Zhou Z."/>
            <person name="Liu Y."/>
            <person name="Xu W."/>
            <person name="Pan J."/>
            <person name="Luo Z.H."/>
            <person name="Li M."/>
        </authorList>
    </citation>
    <scope>NUCLEOTIDE SEQUENCE [LARGE SCALE GENOMIC DNA]</scope>
    <source>
        <strain evidence="3">SpSt-456</strain>
    </source>
</reference>
<gene>
    <name evidence="3" type="ORF">ENS06_12165</name>
</gene>
<name>A0A832A3S8_9BACT</name>
<dbReference type="Gene3D" id="3.30.110.40">
    <property type="entry name" value="TusA-like domain"/>
    <property type="match status" value="1"/>
</dbReference>
<organism evidence="3">
    <name type="scientific">Desulfacinum infernum</name>
    <dbReference type="NCBI Taxonomy" id="35837"/>
    <lineage>
        <taxon>Bacteria</taxon>
        <taxon>Pseudomonadati</taxon>
        <taxon>Thermodesulfobacteriota</taxon>
        <taxon>Syntrophobacteria</taxon>
        <taxon>Syntrophobacterales</taxon>
        <taxon>Syntrophobacteraceae</taxon>
        <taxon>Desulfacinum</taxon>
    </lineage>
</organism>
<dbReference type="Pfam" id="PF01206">
    <property type="entry name" value="TusA"/>
    <property type="match status" value="1"/>
</dbReference>
<dbReference type="PANTHER" id="PTHR33279:SF6">
    <property type="entry name" value="SULFUR CARRIER PROTEIN YEDF-RELATED"/>
    <property type="match status" value="1"/>
</dbReference>
<dbReference type="CDD" id="cd03421">
    <property type="entry name" value="SirA_like_N"/>
    <property type="match status" value="1"/>
</dbReference>
<dbReference type="EMBL" id="DSTK01000036">
    <property type="protein sequence ID" value="HFK98058.1"/>
    <property type="molecule type" value="Genomic_DNA"/>
</dbReference>
<dbReference type="InterPro" id="IPR001455">
    <property type="entry name" value="TusA-like"/>
</dbReference>
<feature type="domain" description="UPF0033" evidence="2">
    <location>
        <begin position="4"/>
        <end position="71"/>
    </location>
</feature>
<evidence type="ECO:0000256" key="1">
    <source>
        <dbReference type="ARBA" id="ARBA00008984"/>
    </source>
</evidence>
<evidence type="ECO:0000259" key="2">
    <source>
        <dbReference type="Pfam" id="PF01206"/>
    </source>
</evidence>
<accession>A0A832A3S8</accession>
<proteinExistence type="inferred from homology"/>
<dbReference type="SUPFAM" id="SSF64307">
    <property type="entry name" value="SirA-like"/>
    <property type="match status" value="1"/>
</dbReference>
<sequence length="72" mass="7836">MATTVDARGFSCPQPVLMTLEAIKKGSPQDLIVLVDTDTSRENVMRAAQSQGYTVQEVTPEGEGYRIHIVKG</sequence>
<dbReference type="AlphaFoldDB" id="A0A832A3S8"/>
<protein>
    <submittedName>
        <fullName evidence="3">Preprotein translocase subunit TatB</fullName>
    </submittedName>
</protein>
<dbReference type="PANTHER" id="PTHR33279">
    <property type="entry name" value="SULFUR CARRIER PROTEIN YEDF-RELATED"/>
    <property type="match status" value="1"/>
</dbReference>
<dbReference type="InterPro" id="IPR036868">
    <property type="entry name" value="TusA-like_sf"/>
</dbReference>
<comment type="similarity">
    <text evidence="1">Belongs to the sulfur carrier protein TusA family.</text>
</comment>
<evidence type="ECO:0000313" key="3">
    <source>
        <dbReference type="EMBL" id="HFK98058.1"/>
    </source>
</evidence>